<evidence type="ECO:0000256" key="5">
    <source>
        <dbReference type="ARBA" id="ARBA00022729"/>
    </source>
</evidence>
<evidence type="ECO:0000256" key="1">
    <source>
        <dbReference type="ARBA" id="ARBA00004251"/>
    </source>
</evidence>
<dbReference type="OrthoDB" id="4062651at2759"/>
<protein>
    <recommendedName>
        <fullName evidence="13">Protein kinase domain-containing protein</fullName>
    </recommendedName>
</protein>
<evidence type="ECO:0000259" key="13">
    <source>
        <dbReference type="PROSITE" id="PS50011"/>
    </source>
</evidence>
<evidence type="ECO:0000256" key="10">
    <source>
        <dbReference type="ARBA" id="ARBA00023136"/>
    </source>
</evidence>
<dbReference type="Pfam" id="PF00069">
    <property type="entry name" value="Pkinase"/>
    <property type="match status" value="1"/>
</dbReference>
<dbReference type="PROSITE" id="PS00108">
    <property type="entry name" value="PROTEIN_KINASE_ST"/>
    <property type="match status" value="1"/>
</dbReference>
<keyword evidence="4" id="KW-0812">Transmembrane</keyword>
<dbReference type="SUPFAM" id="SSF56112">
    <property type="entry name" value="Protein kinase-like (PK-like)"/>
    <property type="match status" value="1"/>
</dbReference>
<evidence type="ECO:0000256" key="7">
    <source>
        <dbReference type="ARBA" id="ARBA00022777"/>
    </source>
</evidence>
<evidence type="ECO:0000256" key="8">
    <source>
        <dbReference type="ARBA" id="ARBA00022840"/>
    </source>
</evidence>
<dbReference type="Gene3D" id="3.30.200.20">
    <property type="entry name" value="Phosphorylase Kinase, domain 1"/>
    <property type="match status" value="1"/>
</dbReference>
<keyword evidence="12" id="KW-0325">Glycoprotein</keyword>
<keyword evidence="15" id="KW-1185">Reference proteome</keyword>
<evidence type="ECO:0000256" key="9">
    <source>
        <dbReference type="ARBA" id="ARBA00022989"/>
    </source>
</evidence>
<dbReference type="GO" id="GO:0002229">
    <property type="term" value="P:defense response to oomycetes"/>
    <property type="evidence" value="ECO:0007669"/>
    <property type="project" value="UniProtKB-ARBA"/>
</dbReference>
<accession>A0A8T2SYJ2</accession>
<dbReference type="InterPro" id="IPR011009">
    <property type="entry name" value="Kinase-like_dom_sf"/>
</dbReference>
<dbReference type="Gene3D" id="1.10.510.10">
    <property type="entry name" value="Transferase(Phosphotransferase) domain 1"/>
    <property type="match status" value="1"/>
</dbReference>
<dbReference type="GO" id="GO:0004672">
    <property type="term" value="F:protein kinase activity"/>
    <property type="evidence" value="ECO:0007669"/>
    <property type="project" value="InterPro"/>
</dbReference>
<dbReference type="InterPro" id="IPR008271">
    <property type="entry name" value="Ser/Thr_kinase_AS"/>
</dbReference>
<dbReference type="PROSITE" id="PS50011">
    <property type="entry name" value="PROTEIN_KINASE_DOM"/>
    <property type="match status" value="1"/>
</dbReference>
<name>A0A8T2SYJ2_CERRI</name>
<keyword evidence="7" id="KW-0418">Kinase</keyword>
<keyword evidence="6" id="KW-0547">Nucleotide-binding</keyword>
<evidence type="ECO:0000256" key="6">
    <source>
        <dbReference type="ARBA" id="ARBA00022741"/>
    </source>
</evidence>
<keyword evidence="9" id="KW-1133">Transmembrane helix</keyword>
<keyword evidence="2" id="KW-1003">Cell membrane</keyword>
<dbReference type="InterPro" id="IPR000719">
    <property type="entry name" value="Prot_kinase_dom"/>
</dbReference>
<evidence type="ECO:0000256" key="11">
    <source>
        <dbReference type="ARBA" id="ARBA00023170"/>
    </source>
</evidence>
<organism evidence="14 15">
    <name type="scientific">Ceratopteris richardii</name>
    <name type="common">Triangle waterfern</name>
    <dbReference type="NCBI Taxonomy" id="49495"/>
    <lineage>
        <taxon>Eukaryota</taxon>
        <taxon>Viridiplantae</taxon>
        <taxon>Streptophyta</taxon>
        <taxon>Embryophyta</taxon>
        <taxon>Tracheophyta</taxon>
        <taxon>Polypodiopsida</taxon>
        <taxon>Polypodiidae</taxon>
        <taxon>Polypodiales</taxon>
        <taxon>Pteridineae</taxon>
        <taxon>Pteridaceae</taxon>
        <taxon>Parkerioideae</taxon>
        <taxon>Ceratopteris</taxon>
    </lineage>
</organism>
<dbReference type="Proteomes" id="UP000825935">
    <property type="component" value="Chromosome 17"/>
</dbReference>
<sequence>MDWKSLFTVKRNKISVTSETEQNAQDNRTQVNGILLDGQELAIKRLKTGNEAQTKEFLNEVNLIRSVQHRNLIKLLGCCVEDSQKILVYEYLPNQSLDGFLFGEAQKKTLLSWRTRCEIILGMAKGVAYLHEESHFRIIHRDIKASNILLDNHLRPVIADFGIARLAGADATHLITRVVGTRGYLAPEYATYGELSDKVDVFSFGVVCLEIITAMQNKAGRLLKLVWDHYEDGKVADIVDRSFGDAFATDEFARIRPPMSKITVWLSGAVKILDKPIKPAFLSYSACTSSSDEHVSPLSVSSANLSTSAEKSAYSGALLYQSDIYTR</sequence>
<dbReference type="FunFam" id="1.10.510.10:FF:000240">
    <property type="entry name" value="Lectin-domain containing receptor kinase A4.3"/>
    <property type="match status" value="1"/>
</dbReference>
<reference evidence="14" key="1">
    <citation type="submission" date="2021-08" db="EMBL/GenBank/DDBJ databases">
        <title>WGS assembly of Ceratopteris richardii.</title>
        <authorList>
            <person name="Marchant D.B."/>
            <person name="Chen G."/>
            <person name="Jenkins J."/>
            <person name="Shu S."/>
            <person name="Leebens-Mack J."/>
            <person name="Grimwood J."/>
            <person name="Schmutz J."/>
            <person name="Soltis P."/>
            <person name="Soltis D."/>
            <person name="Chen Z.-H."/>
        </authorList>
    </citation>
    <scope>NUCLEOTIDE SEQUENCE</scope>
    <source>
        <strain evidence="14">Whitten #5841</strain>
        <tissue evidence="14">Leaf</tissue>
    </source>
</reference>
<dbReference type="GO" id="GO:0005524">
    <property type="term" value="F:ATP binding"/>
    <property type="evidence" value="ECO:0007669"/>
    <property type="project" value="UniProtKB-KW"/>
</dbReference>
<comment type="caution">
    <text evidence="14">The sequence shown here is derived from an EMBL/GenBank/DDBJ whole genome shotgun (WGS) entry which is preliminary data.</text>
</comment>
<feature type="domain" description="Protein kinase" evidence="13">
    <location>
        <begin position="1"/>
        <end position="327"/>
    </location>
</feature>
<keyword evidence="10" id="KW-0472">Membrane</keyword>
<dbReference type="EMBL" id="CM035422">
    <property type="protein sequence ID" value="KAH7373455.1"/>
    <property type="molecule type" value="Genomic_DNA"/>
</dbReference>
<keyword evidence="3" id="KW-0808">Transferase</keyword>
<dbReference type="SMART" id="SM00220">
    <property type="entry name" value="S_TKc"/>
    <property type="match status" value="1"/>
</dbReference>
<gene>
    <name evidence="14" type="ORF">KP509_17G057100</name>
</gene>
<keyword evidence="5" id="KW-0732">Signal</keyword>
<dbReference type="GO" id="GO:0005886">
    <property type="term" value="C:plasma membrane"/>
    <property type="evidence" value="ECO:0007669"/>
    <property type="project" value="UniProtKB-SubCell"/>
</dbReference>
<evidence type="ECO:0000256" key="3">
    <source>
        <dbReference type="ARBA" id="ARBA00022679"/>
    </source>
</evidence>
<evidence type="ECO:0000256" key="2">
    <source>
        <dbReference type="ARBA" id="ARBA00022475"/>
    </source>
</evidence>
<dbReference type="AlphaFoldDB" id="A0A8T2SYJ2"/>
<comment type="subcellular location">
    <subcellularLocation>
        <location evidence="1">Cell membrane</location>
        <topology evidence="1">Single-pass type I membrane protein</topology>
    </subcellularLocation>
</comment>
<proteinExistence type="predicted"/>
<keyword evidence="11" id="KW-0675">Receptor</keyword>
<evidence type="ECO:0000313" key="15">
    <source>
        <dbReference type="Proteomes" id="UP000825935"/>
    </source>
</evidence>
<dbReference type="InterPro" id="IPR052059">
    <property type="entry name" value="CR_Ser/Thr_kinase"/>
</dbReference>
<evidence type="ECO:0000256" key="4">
    <source>
        <dbReference type="ARBA" id="ARBA00022692"/>
    </source>
</evidence>
<dbReference type="OMA" id="WRTRCEI"/>
<keyword evidence="8" id="KW-0067">ATP-binding</keyword>
<evidence type="ECO:0000313" key="14">
    <source>
        <dbReference type="EMBL" id="KAH7373455.1"/>
    </source>
</evidence>
<evidence type="ECO:0000256" key="12">
    <source>
        <dbReference type="ARBA" id="ARBA00023180"/>
    </source>
</evidence>
<dbReference type="PANTHER" id="PTHR47973">
    <property type="entry name" value="CYSTEINE-RICH RECEPTOR-LIKE PROTEIN KINASE 3"/>
    <property type="match status" value="1"/>
</dbReference>